<dbReference type="FunFam" id="3.30.160.60:FF:000965">
    <property type="entry name" value="Neurotrophin receptor-interacting factor homolog"/>
    <property type="match status" value="1"/>
</dbReference>
<feature type="domain" description="C2H2-type" evidence="12">
    <location>
        <begin position="174"/>
        <end position="201"/>
    </location>
</feature>
<feature type="region of interest" description="Disordered" evidence="11">
    <location>
        <begin position="255"/>
        <end position="347"/>
    </location>
</feature>
<dbReference type="Pfam" id="PF00096">
    <property type="entry name" value="zf-C2H2"/>
    <property type="match status" value="4"/>
</dbReference>
<keyword evidence="9" id="KW-0539">Nucleus</keyword>
<evidence type="ECO:0000256" key="6">
    <source>
        <dbReference type="ARBA" id="ARBA00023015"/>
    </source>
</evidence>
<keyword evidence="8" id="KW-0804">Transcription</keyword>
<evidence type="ECO:0000256" key="7">
    <source>
        <dbReference type="ARBA" id="ARBA00023125"/>
    </source>
</evidence>
<keyword evidence="7" id="KW-0238">DNA-binding</keyword>
<dbReference type="EMBL" id="JBHFQA010000015">
    <property type="protein sequence ID" value="KAL2086669.1"/>
    <property type="molecule type" value="Genomic_DNA"/>
</dbReference>
<keyword evidence="14" id="KW-1185">Reference proteome</keyword>
<evidence type="ECO:0000256" key="3">
    <source>
        <dbReference type="ARBA" id="ARBA00022737"/>
    </source>
</evidence>
<dbReference type="PANTHER" id="PTHR16515:SF66">
    <property type="entry name" value="C2H2-TYPE DOMAIN-CONTAINING PROTEIN"/>
    <property type="match status" value="1"/>
</dbReference>
<accession>A0ABD1JHW6</accession>
<dbReference type="SUPFAM" id="SSF57667">
    <property type="entry name" value="beta-beta-alpha zinc fingers"/>
    <property type="match status" value="2"/>
</dbReference>
<comment type="caution">
    <text evidence="13">The sequence shown here is derived from an EMBL/GenBank/DDBJ whole genome shotgun (WGS) entry which is preliminary data.</text>
</comment>
<name>A0ABD1JHW6_9TELE</name>
<evidence type="ECO:0000256" key="11">
    <source>
        <dbReference type="SAM" id="MobiDB-lite"/>
    </source>
</evidence>
<feature type="domain" description="C2H2-type" evidence="12">
    <location>
        <begin position="126"/>
        <end position="153"/>
    </location>
</feature>
<evidence type="ECO:0000256" key="5">
    <source>
        <dbReference type="ARBA" id="ARBA00022833"/>
    </source>
</evidence>
<evidence type="ECO:0000256" key="4">
    <source>
        <dbReference type="ARBA" id="ARBA00022771"/>
    </source>
</evidence>
<organism evidence="13 14">
    <name type="scientific">Coilia grayii</name>
    <name type="common">Gray's grenadier anchovy</name>
    <dbReference type="NCBI Taxonomy" id="363190"/>
    <lineage>
        <taxon>Eukaryota</taxon>
        <taxon>Metazoa</taxon>
        <taxon>Chordata</taxon>
        <taxon>Craniata</taxon>
        <taxon>Vertebrata</taxon>
        <taxon>Euteleostomi</taxon>
        <taxon>Actinopterygii</taxon>
        <taxon>Neopterygii</taxon>
        <taxon>Teleostei</taxon>
        <taxon>Clupei</taxon>
        <taxon>Clupeiformes</taxon>
        <taxon>Clupeoidei</taxon>
        <taxon>Engraulidae</taxon>
        <taxon>Coilinae</taxon>
        <taxon>Coilia</taxon>
    </lineage>
</organism>
<evidence type="ECO:0000256" key="2">
    <source>
        <dbReference type="ARBA" id="ARBA00022723"/>
    </source>
</evidence>
<feature type="compositionally biased region" description="Basic and acidic residues" evidence="11">
    <location>
        <begin position="293"/>
        <end position="311"/>
    </location>
</feature>
<keyword evidence="4 10" id="KW-0863">Zinc-finger</keyword>
<sequence length="347" mass="38493">MECVDQGTRVLSRTSETNPAHASGSLSKTQRSPEHPPLRMVSVRLEDCRHKLGPDGVCVVQEPQRHYYGADDDDDEDDDNGGDDDDGDYIPDKKQIRHSTRERGSFSSSMKRKTHKDQTASGAGTFSCDKCRKAFSQLNHLKLHERTHKKKLSVRSAGEFARKTEAKSRQGASFSCEQCSKTYTQLNHLKLHQRSHNKGAEKDKKKSGQVNKSNSCDLCGKVFSSQAYISVHKRIHTGEKRYSCGVCGKAFTQASARTVHQRKHEDGKPSVKVGRRRSRKKKRGGRPSNEGEGEGKEEGGEGGEESRRTESCESSPPLPDAETPEHVENGDKCSLDNAVSQPEDAVE</sequence>
<feature type="domain" description="C2H2-type" evidence="12">
    <location>
        <begin position="242"/>
        <end position="269"/>
    </location>
</feature>
<feature type="region of interest" description="Disordered" evidence="11">
    <location>
        <begin position="1"/>
        <end position="123"/>
    </location>
</feature>
<dbReference type="InterPro" id="IPR050331">
    <property type="entry name" value="Zinc_finger"/>
</dbReference>
<dbReference type="GO" id="GO:0005634">
    <property type="term" value="C:nucleus"/>
    <property type="evidence" value="ECO:0007669"/>
    <property type="project" value="UniProtKB-SubCell"/>
</dbReference>
<dbReference type="InterPro" id="IPR036236">
    <property type="entry name" value="Znf_C2H2_sf"/>
</dbReference>
<evidence type="ECO:0000313" key="14">
    <source>
        <dbReference type="Proteomes" id="UP001591681"/>
    </source>
</evidence>
<evidence type="ECO:0000256" key="1">
    <source>
        <dbReference type="ARBA" id="ARBA00004123"/>
    </source>
</evidence>
<dbReference type="Proteomes" id="UP001591681">
    <property type="component" value="Unassembled WGS sequence"/>
</dbReference>
<dbReference type="SMART" id="SM00355">
    <property type="entry name" value="ZnF_C2H2"/>
    <property type="match status" value="4"/>
</dbReference>
<dbReference type="PROSITE" id="PS50157">
    <property type="entry name" value="ZINC_FINGER_C2H2_2"/>
    <property type="match status" value="4"/>
</dbReference>
<gene>
    <name evidence="13" type="ORF">ACEWY4_017728</name>
</gene>
<feature type="compositionally biased region" description="Polar residues" evidence="11">
    <location>
        <begin position="9"/>
        <end position="30"/>
    </location>
</feature>
<feature type="compositionally biased region" description="Basic and acidic residues" evidence="11">
    <location>
        <begin position="90"/>
        <end position="104"/>
    </location>
</feature>
<evidence type="ECO:0000256" key="9">
    <source>
        <dbReference type="ARBA" id="ARBA00023242"/>
    </source>
</evidence>
<evidence type="ECO:0000256" key="10">
    <source>
        <dbReference type="PROSITE-ProRule" id="PRU00042"/>
    </source>
</evidence>
<evidence type="ECO:0000259" key="12">
    <source>
        <dbReference type="PROSITE" id="PS50157"/>
    </source>
</evidence>
<keyword evidence="2" id="KW-0479">Metal-binding</keyword>
<dbReference type="FunFam" id="3.30.160.60:FF:000065">
    <property type="entry name" value="B-cell CLL/lymphoma 6, member B"/>
    <property type="match status" value="2"/>
</dbReference>
<feature type="compositionally biased region" description="Basic residues" evidence="11">
    <location>
        <begin position="273"/>
        <end position="285"/>
    </location>
</feature>
<feature type="compositionally biased region" description="Acidic residues" evidence="11">
    <location>
        <begin position="70"/>
        <end position="89"/>
    </location>
</feature>
<dbReference type="FunFam" id="3.30.160.60:FF:000688">
    <property type="entry name" value="zinc finger protein 197 isoform X1"/>
    <property type="match status" value="1"/>
</dbReference>
<feature type="compositionally biased region" description="Basic and acidic residues" evidence="11">
    <location>
        <begin position="44"/>
        <end position="53"/>
    </location>
</feature>
<evidence type="ECO:0000313" key="13">
    <source>
        <dbReference type="EMBL" id="KAL2086669.1"/>
    </source>
</evidence>
<dbReference type="InterPro" id="IPR013087">
    <property type="entry name" value="Znf_C2H2_type"/>
</dbReference>
<dbReference type="GO" id="GO:0003677">
    <property type="term" value="F:DNA binding"/>
    <property type="evidence" value="ECO:0007669"/>
    <property type="project" value="UniProtKB-KW"/>
</dbReference>
<feature type="compositionally biased region" description="Basic and acidic residues" evidence="11">
    <location>
        <begin position="323"/>
        <end position="334"/>
    </location>
</feature>
<keyword evidence="6" id="KW-0805">Transcription regulation</keyword>
<evidence type="ECO:0000256" key="8">
    <source>
        <dbReference type="ARBA" id="ARBA00023163"/>
    </source>
</evidence>
<dbReference type="AlphaFoldDB" id="A0ABD1JHW6"/>
<proteinExistence type="predicted"/>
<comment type="subcellular location">
    <subcellularLocation>
        <location evidence="1">Nucleus</location>
    </subcellularLocation>
</comment>
<feature type="domain" description="C2H2-type" evidence="12">
    <location>
        <begin position="214"/>
        <end position="241"/>
    </location>
</feature>
<feature type="region of interest" description="Disordered" evidence="11">
    <location>
        <begin position="191"/>
        <end position="213"/>
    </location>
</feature>
<protein>
    <recommendedName>
        <fullName evidence="12">C2H2-type domain-containing protein</fullName>
    </recommendedName>
</protein>
<keyword evidence="3" id="KW-0677">Repeat</keyword>
<dbReference type="PROSITE" id="PS00028">
    <property type="entry name" value="ZINC_FINGER_C2H2_1"/>
    <property type="match status" value="4"/>
</dbReference>
<dbReference type="PANTHER" id="PTHR16515">
    <property type="entry name" value="PR DOMAIN ZINC FINGER PROTEIN"/>
    <property type="match status" value="1"/>
</dbReference>
<dbReference type="GO" id="GO:0008270">
    <property type="term" value="F:zinc ion binding"/>
    <property type="evidence" value="ECO:0007669"/>
    <property type="project" value="UniProtKB-KW"/>
</dbReference>
<dbReference type="Gene3D" id="3.30.160.60">
    <property type="entry name" value="Classic Zinc Finger"/>
    <property type="match status" value="4"/>
</dbReference>
<keyword evidence="5" id="KW-0862">Zinc</keyword>
<reference evidence="13 14" key="1">
    <citation type="submission" date="2024-09" db="EMBL/GenBank/DDBJ databases">
        <title>A chromosome-level genome assembly of Gray's grenadier anchovy, Coilia grayii.</title>
        <authorList>
            <person name="Fu Z."/>
        </authorList>
    </citation>
    <scope>NUCLEOTIDE SEQUENCE [LARGE SCALE GENOMIC DNA]</scope>
    <source>
        <strain evidence="13">G4</strain>
        <tissue evidence="13">Muscle</tissue>
    </source>
</reference>